<dbReference type="SUPFAM" id="SSF46689">
    <property type="entry name" value="Homeodomain-like"/>
    <property type="match status" value="1"/>
</dbReference>
<dbReference type="RefSeq" id="WP_110986231.1">
    <property type="nucleotide sequence ID" value="NZ_CAWNWM010000006.1"/>
</dbReference>
<dbReference type="Pfam" id="PF13305">
    <property type="entry name" value="TetR_C_33"/>
    <property type="match status" value="1"/>
</dbReference>
<dbReference type="Gene3D" id="1.10.357.10">
    <property type="entry name" value="Tetracycline Repressor, domain 2"/>
    <property type="match status" value="1"/>
</dbReference>
<keyword evidence="7" id="KW-1185">Reference proteome</keyword>
<evidence type="ECO:0000259" key="5">
    <source>
        <dbReference type="PROSITE" id="PS50977"/>
    </source>
</evidence>
<feature type="DNA-binding region" description="H-T-H motif" evidence="4">
    <location>
        <begin position="32"/>
        <end position="51"/>
    </location>
</feature>
<proteinExistence type="predicted"/>
<name>A0A2W1JR55_9CYAN</name>
<evidence type="ECO:0000256" key="1">
    <source>
        <dbReference type="ARBA" id="ARBA00023015"/>
    </source>
</evidence>
<dbReference type="SUPFAM" id="SSF48498">
    <property type="entry name" value="Tetracyclin repressor-like, C-terminal domain"/>
    <property type="match status" value="1"/>
</dbReference>
<organism evidence="6 7">
    <name type="scientific">Acaryochloris thomasi RCC1774</name>
    <dbReference type="NCBI Taxonomy" id="1764569"/>
    <lineage>
        <taxon>Bacteria</taxon>
        <taxon>Bacillati</taxon>
        <taxon>Cyanobacteriota</taxon>
        <taxon>Cyanophyceae</taxon>
        <taxon>Acaryochloridales</taxon>
        <taxon>Acaryochloridaceae</taxon>
        <taxon>Acaryochloris</taxon>
        <taxon>Acaryochloris thomasi</taxon>
    </lineage>
</organism>
<evidence type="ECO:0000313" key="6">
    <source>
        <dbReference type="EMBL" id="PZD73312.1"/>
    </source>
</evidence>
<sequence length="195" mass="21781">MGRPTKENSLSRQDVINAAVECIDQEGASALGVSRVARRLGIKPPAIYRHLENGTHLQQATAIEIWQRYLSDCEQTLAGKDITLSLLKQLGFFIRDFAKSYPGRYQVMMHVQLQPNDPDAATVINRSLDFLRQALCAYDLTETQLIDVMRMLNAAIYGFISVEQSGLMTLERPADQSYGVMLEALIAAVKYVEGQ</sequence>
<keyword evidence="3" id="KW-0804">Transcription</keyword>
<dbReference type="InterPro" id="IPR036271">
    <property type="entry name" value="Tet_transcr_reg_TetR-rel_C_sf"/>
</dbReference>
<keyword evidence="1" id="KW-0805">Transcription regulation</keyword>
<dbReference type="GO" id="GO:0003677">
    <property type="term" value="F:DNA binding"/>
    <property type="evidence" value="ECO:0007669"/>
    <property type="project" value="UniProtKB-UniRule"/>
</dbReference>
<dbReference type="InterPro" id="IPR009057">
    <property type="entry name" value="Homeodomain-like_sf"/>
</dbReference>
<evidence type="ECO:0000256" key="2">
    <source>
        <dbReference type="ARBA" id="ARBA00023125"/>
    </source>
</evidence>
<dbReference type="InterPro" id="IPR025996">
    <property type="entry name" value="MT1864/Rv1816-like_C"/>
</dbReference>
<accession>A0A2W1JR55</accession>
<protein>
    <submittedName>
        <fullName evidence="6">Tetracycline repressor protein class D</fullName>
    </submittedName>
</protein>
<evidence type="ECO:0000256" key="3">
    <source>
        <dbReference type="ARBA" id="ARBA00023163"/>
    </source>
</evidence>
<dbReference type="Gene3D" id="1.10.10.60">
    <property type="entry name" value="Homeodomain-like"/>
    <property type="match status" value="1"/>
</dbReference>
<dbReference type="EMBL" id="PQWO01000006">
    <property type="protein sequence ID" value="PZD73312.1"/>
    <property type="molecule type" value="Genomic_DNA"/>
</dbReference>
<feature type="domain" description="HTH tetR-type" evidence="5">
    <location>
        <begin position="9"/>
        <end position="69"/>
    </location>
</feature>
<dbReference type="Pfam" id="PF00440">
    <property type="entry name" value="TetR_N"/>
    <property type="match status" value="1"/>
</dbReference>
<dbReference type="OrthoDB" id="9808476at2"/>
<reference evidence="6 7" key="1">
    <citation type="journal article" date="2018" name="Sci. Rep.">
        <title>A novel species of the marine cyanobacterium Acaryochloris with a unique pigment content and lifestyle.</title>
        <authorList>
            <person name="Partensky F."/>
            <person name="Six C."/>
            <person name="Ratin M."/>
            <person name="Garczarek L."/>
            <person name="Vaulot D."/>
            <person name="Probert I."/>
            <person name="Calteau A."/>
            <person name="Gourvil P."/>
            <person name="Marie D."/>
            <person name="Grebert T."/>
            <person name="Bouchier C."/>
            <person name="Le Panse S."/>
            <person name="Gachenot M."/>
            <person name="Rodriguez F."/>
            <person name="Garrido J.L."/>
        </authorList>
    </citation>
    <scope>NUCLEOTIDE SEQUENCE [LARGE SCALE GENOMIC DNA]</scope>
    <source>
        <strain evidence="6 7">RCC1774</strain>
    </source>
</reference>
<evidence type="ECO:0000313" key="7">
    <source>
        <dbReference type="Proteomes" id="UP000248857"/>
    </source>
</evidence>
<dbReference type="AlphaFoldDB" id="A0A2W1JR55"/>
<comment type="caution">
    <text evidence="6">The sequence shown here is derived from an EMBL/GenBank/DDBJ whole genome shotgun (WGS) entry which is preliminary data.</text>
</comment>
<gene>
    <name evidence="6" type="primary">tetR_1</name>
    <name evidence="6" type="ORF">C1752_02271</name>
</gene>
<dbReference type="Proteomes" id="UP000248857">
    <property type="component" value="Unassembled WGS sequence"/>
</dbReference>
<keyword evidence="2 4" id="KW-0238">DNA-binding</keyword>
<evidence type="ECO:0000256" key="4">
    <source>
        <dbReference type="PROSITE-ProRule" id="PRU00335"/>
    </source>
</evidence>
<dbReference type="InterPro" id="IPR001647">
    <property type="entry name" value="HTH_TetR"/>
</dbReference>
<dbReference type="PROSITE" id="PS50977">
    <property type="entry name" value="HTH_TETR_2"/>
    <property type="match status" value="1"/>
</dbReference>